<organism evidence="2 3">
    <name type="scientific">Novosphingobium organovorum</name>
    <dbReference type="NCBI Taxonomy" id="2930092"/>
    <lineage>
        <taxon>Bacteria</taxon>
        <taxon>Pseudomonadati</taxon>
        <taxon>Pseudomonadota</taxon>
        <taxon>Alphaproteobacteria</taxon>
        <taxon>Sphingomonadales</taxon>
        <taxon>Sphingomonadaceae</taxon>
        <taxon>Novosphingobium</taxon>
    </lineage>
</organism>
<feature type="region of interest" description="Disordered" evidence="1">
    <location>
        <begin position="33"/>
        <end position="112"/>
    </location>
</feature>
<gene>
    <name evidence="2" type="ORF">MTR62_07270</name>
</gene>
<dbReference type="Proteomes" id="UP001162881">
    <property type="component" value="Unassembled WGS sequence"/>
</dbReference>
<dbReference type="RefSeq" id="WP_244018477.1">
    <property type="nucleotide sequence ID" value="NZ_JALHLF010000018.1"/>
</dbReference>
<sequence length="112" mass="11838">MPLAALVLLCACGPDRDDPTERARIRARAAAAEQAAINQDNERKRTQAREEARQAELARFYAGGDPQSESAMPPQQEADQEADAATPDGQPVASTTIDGASIIDSPTPAPQP</sequence>
<comment type="caution">
    <text evidence="2">The sequence shown here is derived from an EMBL/GenBank/DDBJ whole genome shotgun (WGS) entry which is preliminary data.</text>
</comment>
<evidence type="ECO:0000313" key="3">
    <source>
        <dbReference type="Proteomes" id="UP001162881"/>
    </source>
</evidence>
<keyword evidence="3" id="KW-1185">Reference proteome</keyword>
<protein>
    <submittedName>
        <fullName evidence="2">Uncharacterized protein</fullName>
    </submittedName>
</protein>
<name>A0ABT0BCF7_9SPHN</name>
<evidence type="ECO:0000256" key="1">
    <source>
        <dbReference type="SAM" id="MobiDB-lite"/>
    </source>
</evidence>
<feature type="compositionally biased region" description="Basic and acidic residues" evidence="1">
    <location>
        <begin position="40"/>
        <end position="56"/>
    </location>
</feature>
<proteinExistence type="predicted"/>
<dbReference type="EMBL" id="JALHLF010000018">
    <property type="protein sequence ID" value="MCJ2182491.1"/>
    <property type="molecule type" value="Genomic_DNA"/>
</dbReference>
<reference evidence="2" key="1">
    <citation type="submission" date="2022-03" db="EMBL/GenBank/DDBJ databases">
        <title>Identification of a novel bacterium isolated from mangrove sediments.</title>
        <authorList>
            <person name="Pan X."/>
        </authorList>
    </citation>
    <scope>NUCLEOTIDE SEQUENCE</scope>
    <source>
        <strain evidence="2">B1949</strain>
    </source>
</reference>
<accession>A0ABT0BCF7</accession>
<evidence type="ECO:0000313" key="2">
    <source>
        <dbReference type="EMBL" id="MCJ2182491.1"/>
    </source>
</evidence>
<feature type="compositionally biased region" description="Low complexity" evidence="1">
    <location>
        <begin position="73"/>
        <end position="88"/>
    </location>
</feature>